<dbReference type="AlphaFoldDB" id="A0A816ELW5"/>
<dbReference type="GO" id="GO:0005337">
    <property type="term" value="F:nucleoside transmembrane transporter activity"/>
    <property type="evidence" value="ECO:0007669"/>
    <property type="project" value="InterPro"/>
</dbReference>
<evidence type="ECO:0000256" key="3">
    <source>
        <dbReference type="ARBA" id="ARBA00022448"/>
    </source>
</evidence>
<dbReference type="InterPro" id="IPR002259">
    <property type="entry name" value="Eqnu_transpt"/>
</dbReference>
<dbReference type="EMBL" id="CAJOBC010120418">
    <property type="protein sequence ID" value="CAF4571684.1"/>
    <property type="molecule type" value="Genomic_DNA"/>
</dbReference>
<organism evidence="8 10">
    <name type="scientific">Didymodactylos carnosus</name>
    <dbReference type="NCBI Taxonomy" id="1234261"/>
    <lineage>
        <taxon>Eukaryota</taxon>
        <taxon>Metazoa</taxon>
        <taxon>Spiralia</taxon>
        <taxon>Gnathifera</taxon>
        <taxon>Rotifera</taxon>
        <taxon>Eurotatoria</taxon>
        <taxon>Bdelloidea</taxon>
        <taxon>Philodinida</taxon>
        <taxon>Philodinidae</taxon>
        <taxon>Didymodactylos</taxon>
    </lineage>
</organism>
<proteinExistence type="inferred from homology"/>
<comment type="subcellular location">
    <subcellularLocation>
        <location evidence="1">Membrane</location>
        <topology evidence="1">Multi-pass membrane protein</topology>
    </subcellularLocation>
</comment>
<keyword evidence="5 7" id="KW-1133">Transmembrane helix</keyword>
<evidence type="ECO:0000256" key="2">
    <source>
        <dbReference type="ARBA" id="ARBA00007965"/>
    </source>
</evidence>
<evidence type="ECO:0000256" key="7">
    <source>
        <dbReference type="SAM" id="Phobius"/>
    </source>
</evidence>
<dbReference type="GO" id="GO:0005886">
    <property type="term" value="C:plasma membrane"/>
    <property type="evidence" value="ECO:0007669"/>
    <property type="project" value="TreeGrafter"/>
</dbReference>
<name>A0A816ELW5_9BILA</name>
<comment type="similarity">
    <text evidence="2">Belongs to the SLC29A/ENT transporter (TC 2.A.57) family.</text>
</comment>
<gene>
    <name evidence="8" type="ORF">GPM918_LOCUS45364</name>
    <name evidence="9" type="ORF">SRO942_LOCUS47794</name>
</gene>
<accession>A0A816ELW5</accession>
<sequence>MLPSRYTQAVMTGESAAGLIASSVRILTKLFMSNNHLSTITFYLIGIVFILSCLIIYVLIQRTSFIGYYVKICEDAKKIEEIEFQTTFKKTRRHSSLDEVKLKLIE</sequence>
<keyword evidence="6 7" id="KW-0472">Membrane</keyword>
<dbReference type="OrthoDB" id="10014563at2759"/>
<dbReference type="Pfam" id="PF01733">
    <property type="entry name" value="Nucleoside_tran"/>
    <property type="match status" value="1"/>
</dbReference>
<reference evidence="8" key="1">
    <citation type="submission" date="2021-02" db="EMBL/GenBank/DDBJ databases">
        <authorList>
            <person name="Nowell W R."/>
        </authorList>
    </citation>
    <scope>NUCLEOTIDE SEQUENCE</scope>
</reference>
<evidence type="ECO:0000256" key="6">
    <source>
        <dbReference type="ARBA" id="ARBA00023136"/>
    </source>
</evidence>
<evidence type="ECO:0000256" key="4">
    <source>
        <dbReference type="ARBA" id="ARBA00022692"/>
    </source>
</evidence>
<keyword evidence="10" id="KW-1185">Reference proteome</keyword>
<comment type="caution">
    <text evidence="8">The sequence shown here is derived from an EMBL/GenBank/DDBJ whole genome shotgun (WGS) entry which is preliminary data.</text>
</comment>
<dbReference type="PANTHER" id="PTHR10332:SF10">
    <property type="entry name" value="EQUILIBRATIVE NUCLEOSIDE TRANSPORTER 4"/>
    <property type="match status" value="1"/>
</dbReference>
<evidence type="ECO:0000313" key="9">
    <source>
        <dbReference type="EMBL" id="CAF4571684.1"/>
    </source>
</evidence>
<evidence type="ECO:0000256" key="1">
    <source>
        <dbReference type="ARBA" id="ARBA00004141"/>
    </source>
</evidence>
<protein>
    <submittedName>
        <fullName evidence="8">Uncharacterized protein</fullName>
    </submittedName>
</protein>
<dbReference type="EMBL" id="CAJNOQ010050292">
    <property type="protein sequence ID" value="CAF1648355.1"/>
    <property type="molecule type" value="Genomic_DNA"/>
</dbReference>
<dbReference type="PANTHER" id="PTHR10332">
    <property type="entry name" value="EQUILIBRATIVE NUCLEOSIDE TRANSPORTER"/>
    <property type="match status" value="1"/>
</dbReference>
<feature type="transmembrane region" description="Helical" evidence="7">
    <location>
        <begin position="40"/>
        <end position="60"/>
    </location>
</feature>
<dbReference type="GO" id="GO:0008504">
    <property type="term" value="F:monoamine transmembrane transporter activity"/>
    <property type="evidence" value="ECO:0007669"/>
    <property type="project" value="TreeGrafter"/>
</dbReference>
<dbReference type="Proteomes" id="UP000681722">
    <property type="component" value="Unassembled WGS sequence"/>
</dbReference>
<keyword evidence="4 7" id="KW-0812">Transmembrane</keyword>
<evidence type="ECO:0000313" key="8">
    <source>
        <dbReference type="EMBL" id="CAF1648355.1"/>
    </source>
</evidence>
<evidence type="ECO:0000256" key="5">
    <source>
        <dbReference type="ARBA" id="ARBA00022989"/>
    </source>
</evidence>
<evidence type="ECO:0000313" key="10">
    <source>
        <dbReference type="Proteomes" id="UP000663829"/>
    </source>
</evidence>
<keyword evidence="3" id="KW-0813">Transport</keyword>
<dbReference type="Proteomes" id="UP000663829">
    <property type="component" value="Unassembled WGS sequence"/>
</dbReference>